<keyword evidence="2" id="KW-1185">Reference proteome</keyword>
<reference evidence="1" key="1">
    <citation type="submission" date="2022-10" db="EMBL/GenBank/DDBJ databases">
        <title>Genome Sequence of Xylaria curta.</title>
        <authorList>
            <person name="Buettner E."/>
        </authorList>
    </citation>
    <scope>NUCLEOTIDE SEQUENCE</scope>
    <source>
        <strain evidence="1">Babe10</strain>
    </source>
</reference>
<dbReference type="EMBL" id="JAPDGR010000520">
    <property type="protein sequence ID" value="KAJ2989504.1"/>
    <property type="molecule type" value="Genomic_DNA"/>
</dbReference>
<accession>A0ACC1PDQ2</accession>
<sequence>MSKNSGGLSSVAAGTRTLCSSWPRQRTACKTCPGFIIVALPYLAPAEADVRKQTGVVGMDLIWMLTIWKKSDREVVNQSRWGKEWNAGVPEARRATNEPNRSGLGHASAPYLGTSRAGDPDGGKRTVPRACTVRDLPTAAARPLLVRACPSLPKPALLLCLAPILGPAPYLLAQGRDRASADEG</sequence>
<dbReference type="Proteomes" id="UP001143856">
    <property type="component" value="Unassembled WGS sequence"/>
</dbReference>
<comment type="caution">
    <text evidence="1">The sequence shown here is derived from an EMBL/GenBank/DDBJ whole genome shotgun (WGS) entry which is preliminary data.</text>
</comment>
<proteinExistence type="predicted"/>
<organism evidence="1 2">
    <name type="scientific">Xylaria curta</name>
    <dbReference type="NCBI Taxonomy" id="42375"/>
    <lineage>
        <taxon>Eukaryota</taxon>
        <taxon>Fungi</taxon>
        <taxon>Dikarya</taxon>
        <taxon>Ascomycota</taxon>
        <taxon>Pezizomycotina</taxon>
        <taxon>Sordariomycetes</taxon>
        <taxon>Xylariomycetidae</taxon>
        <taxon>Xylariales</taxon>
        <taxon>Xylariaceae</taxon>
        <taxon>Xylaria</taxon>
    </lineage>
</organism>
<gene>
    <name evidence="1" type="ORF">NUW58_g3434</name>
</gene>
<evidence type="ECO:0000313" key="1">
    <source>
        <dbReference type="EMBL" id="KAJ2989504.1"/>
    </source>
</evidence>
<protein>
    <submittedName>
        <fullName evidence="1">Uncharacterized protein</fullName>
    </submittedName>
</protein>
<evidence type="ECO:0000313" key="2">
    <source>
        <dbReference type="Proteomes" id="UP001143856"/>
    </source>
</evidence>
<name>A0ACC1PDQ2_9PEZI</name>